<keyword evidence="6" id="KW-1185">Reference proteome</keyword>
<dbReference type="AlphaFoldDB" id="A0A098G1H5"/>
<dbReference type="PANTHER" id="PTHR36504">
    <property type="entry name" value="LIPOPOLYSACCHARIDE EXPORT SYSTEM PROTEIN LPTA"/>
    <property type="match status" value="1"/>
</dbReference>
<dbReference type="GO" id="GO:0001530">
    <property type="term" value="F:lipopolysaccharide binding"/>
    <property type="evidence" value="ECO:0007669"/>
    <property type="project" value="InterPro"/>
</dbReference>
<keyword evidence="3" id="KW-0574">Periplasm</keyword>
<evidence type="ECO:0000313" key="6">
    <source>
        <dbReference type="Proteomes" id="UP000032430"/>
    </source>
</evidence>
<dbReference type="GO" id="GO:0030288">
    <property type="term" value="C:outer membrane-bounded periplasmic space"/>
    <property type="evidence" value="ECO:0007669"/>
    <property type="project" value="TreeGrafter"/>
</dbReference>
<dbReference type="HOGENOM" id="CLU_095993_4_1_6"/>
<evidence type="ECO:0000259" key="4">
    <source>
        <dbReference type="Pfam" id="PF03968"/>
    </source>
</evidence>
<gene>
    <name evidence="5" type="ORF">LFA_0893</name>
</gene>
<evidence type="ECO:0000313" key="5">
    <source>
        <dbReference type="EMBL" id="CEG56338.1"/>
    </source>
</evidence>
<dbReference type="PANTHER" id="PTHR36504:SF1">
    <property type="entry name" value="LIPOPOLYSACCHARIDE EXPORT SYSTEM PROTEIN LPTA"/>
    <property type="match status" value="1"/>
</dbReference>
<dbReference type="STRING" id="1212491.LFA_0893"/>
<dbReference type="NCBIfam" id="TIGR03002">
    <property type="entry name" value="outer_YhbN_LptA"/>
    <property type="match status" value="1"/>
</dbReference>
<proteinExistence type="predicted"/>
<dbReference type="Gene3D" id="2.60.450.10">
    <property type="entry name" value="Lipopolysaccharide (LPS) transport protein A like domain"/>
    <property type="match status" value="1"/>
</dbReference>
<dbReference type="GO" id="GO:0009279">
    <property type="term" value="C:cell outer membrane"/>
    <property type="evidence" value="ECO:0007669"/>
    <property type="project" value="TreeGrafter"/>
</dbReference>
<reference evidence="6" key="1">
    <citation type="submission" date="2014-09" db="EMBL/GenBank/DDBJ databases">
        <authorList>
            <person name="Gomez-Valero L."/>
        </authorList>
    </citation>
    <scope>NUCLEOTIDE SEQUENCE [LARGE SCALE GENOMIC DNA]</scope>
    <source>
        <strain evidence="6">ATCC700992</strain>
    </source>
</reference>
<sequence length="139" mass="15389">MHVTADSANLNQLNHKGTYTGNVEFVQGTTNLHANDAVTQGNAKNQLTLAIANGSKGKQAHYWTQTDPSKPMFHAYADSIRYYPLRHLIELIGNARIEQGSNSLSAAKITYDTLKHHVVSQGDKKSRTVIILYPEKKSL</sequence>
<dbReference type="InterPro" id="IPR014340">
    <property type="entry name" value="LptA"/>
</dbReference>
<name>A0A098G1H5_9GAMM</name>
<dbReference type="EMBL" id="LN614827">
    <property type="protein sequence ID" value="CEG56338.1"/>
    <property type="molecule type" value="Genomic_DNA"/>
</dbReference>
<evidence type="ECO:0000256" key="2">
    <source>
        <dbReference type="ARBA" id="ARBA00022729"/>
    </source>
</evidence>
<dbReference type="GO" id="GO:0015920">
    <property type="term" value="P:lipopolysaccharide transport"/>
    <property type="evidence" value="ECO:0007669"/>
    <property type="project" value="InterPro"/>
</dbReference>
<dbReference type="InterPro" id="IPR005653">
    <property type="entry name" value="OstA-like_N"/>
</dbReference>
<feature type="domain" description="Organic solvent tolerance-like N-terminal" evidence="4">
    <location>
        <begin position="2"/>
        <end position="114"/>
    </location>
</feature>
<accession>A0A098G1H5</accession>
<dbReference type="Proteomes" id="UP000032430">
    <property type="component" value="Chromosome I"/>
</dbReference>
<keyword evidence="2" id="KW-0732">Signal</keyword>
<evidence type="ECO:0000256" key="3">
    <source>
        <dbReference type="ARBA" id="ARBA00022764"/>
    </source>
</evidence>
<evidence type="ECO:0000256" key="1">
    <source>
        <dbReference type="ARBA" id="ARBA00022448"/>
    </source>
</evidence>
<keyword evidence="1" id="KW-0813">Transport</keyword>
<dbReference type="InterPro" id="IPR052037">
    <property type="entry name" value="LPS_export_LptA"/>
</dbReference>
<protein>
    <recommendedName>
        <fullName evidence="4">Organic solvent tolerance-like N-terminal domain-containing protein</fullName>
    </recommendedName>
</protein>
<dbReference type="KEGG" id="lfa:LFA_0893"/>
<organism evidence="5 6">
    <name type="scientific">Legionella fallonii LLAP-10</name>
    <dbReference type="NCBI Taxonomy" id="1212491"/>
    <lineage>
        <taxon>Bacteria</taxon>
        <taxon>Pseudomonadati</taxon>
        <taxon>Pseudomonadota</taxon>
        <taxon>Gammaproteobacteria</taxon>
        <taxon>Legionellales</taxon>
        <taxon>Legionellaceae</taxon>
        <taxon>Legionella</taxon>
    </lineage>
</organism>
<dbReference type="Pfam" id="PF03968">
    <property type="entry name" value="LptD_N"/>
    <property type="match status" value="1"/>
</dbReference>
<dbReference type="GO" id="GO:0017089">
    <property type="term" value="F:glycolipid transfer activity"/>
    <property type="evidence" value="ECO:0007669"/>
    <property type="project" value="TreeGrafter"/>
</dbReference>